<evidence type="ECO:0000313" key="18">
    <source>
        <dbReference type="RefSeq" id="XP_031555906.1"/>
    </source>
</evidence>
<proteinExistence type="inferred from homology"/>
<evidence type="ECO:0000256" key="10">
    <source>
        <dbReference type="ARBA" id="ARBA00023128"/>
    </source>
</evidence>
<dbReference type="KEGG" id="aten:116292690"/>
<dbReference type="InterPro" id="IPR036866">
    <property type="entry name" value="RibonucZ/Hydroxyglut_hydro"/>
</dbReference>
<dbReference type="CDD" id="cd07724">
    <property type="entry name" value="POD-like_MBL-fold"/>
    <property type="match status" value="1"/>
</dbReference>
<dbReference type="GO" id="GO:0070813">
    <property type="term" value="P:hydrogen sulfide metabolic process"/>
    <property type="evidence" value="ECO:0007669"/>
    <property type="project" value="TreeGrafter"/>
</dbReference>
<reference evidence="18" key="1">
    <citation type="submission" date="2025-08" db="UniProtKB">
        <authorList>
            <consortium name="RefSeq"/>
        </authorList>
    </citation>
    <scope>IDENTIFICATION</scope>
    <source>
        <tissue evidence="18">Tentacle</tissue>
    </source>
</reference>
<dbReference type="FunCoup" id="A0A6P8HJ79">
    <property type="interactions" value="1071"/>
</dbReference>
<dbReference type="OrthoDB" id="449487at2759"/>
<evidence type="ECO:0000256" key="3">
    <source>
        <dbReference type="ARBA" id="ARBA00006759"/>
    </source>
</evidence>
<dbReference type="FunFam" id="3.60.15.10:FF:000013">
    <property type="entry name" value="Persulfide dioxygenase ETHE1, mitochondrial"/>
    <property type="match status" value="1"/>
</dbReference>
<keyword evidence="17" id="KW-1185">Reference proteome</keyword>
<keyword evidence="6" id="KW-0223">Dioxygenase</keyword>
<evidence type="ECO:0000256" key="14">
    <source>
        <dbReference type="ARBA" id="ARBA00067300"/>
    </source>
</evidence>
<comment type="cofactor">
    <cofactor evidence="1">
        <name>Fe(2+)</name>
        <dbReference type="ChEBI" id="CHEBI:29033"/>
    </cofactor>
</comment>
<dbReference type="AlphaFoldDB" id="A0A6P8HJ79"/>
<evidence type="ECO:0000259" key="16">
    <source>
        <dbReference type="SMART" id="SM00849"/>
    </source>
</evidence>
<dbReference type="InterPro" id="IPR044528">
    <property type="entry name" value="POD-like_MBL-fold"/>
</dbReference>
<dbReference type="SMART" id="SM00849">
    <property type="entry name" value="Lactamase_B"/>
    <property type="match status" value="1"/>
</dbReference>
<dbReference type="SUPFAM" id="SSF56281">
    <property type="entry name" value="Metallo-hydrolase/oxidoreductase"/>
    <property type="match status" value="1"/>
</dbReference>
<feature type="domain" description="Metallo-beta-lactamase" evidence="16">
    <location>
        <begin position="19"/>
        <end position="179"/>
    </location>
</feature>
<dbReference type="InParanoid" id="A0A6P8HJ79"/>
<evidence type="ECO:0000256" key="7">
    <source>
        <dbReference type="ARBA" id="ARBA00022990"/>
    </source>
</evidence>
<dbReference type="RefSeq" id="XP_031555906.1">
    <property type="nucleotide sequence ID" value="XM_031700046.1"/>
</dbReference>
<dbReference type="Proteomes" id="UP000515163">
    <property type="component" value="Unplaced"/>
</dbReference>
<protein>
    <recommendedName>
        <fullName evidence="14">Persulfide dioxygenase ETHE1, mitochondrial</fullName>
        <ecNumber evidence="13">1.13.11.18</ecNumber>
    </recommendedName>
    <alternativeName>
        <fullName evidence="15">Sulfur dioxygenase ETHE1</fullName>
    </alternativeName>
</protein>
<comment type="subunit">
    <text evidence="12">Homodimer. Monomer. Interacts with TST. May interact with RELA.</text>
</comment>
<evidence type="ECO:0000256" key="6">
    <source>
        <dbReference type="ARBA" id="ARBA00022964"/>
    </source>
</evidence>
<evidence type="ECO:0000256" key="13">
    <source>
        <dbReference type="ARBA" id="ARBA00066686"/>
    </source>
</evidence>
<organism evidence="17 18">
    <name type="scientific">Actinia tenebrosa</name>
    <name type="common">Australian red waratah sea anemone</name>
    <dbReference type="NCBI Taxonomy" id="6105"/>
    <lineage>
        <taxon>Eukaryota</taxon>
        <taxon>Metazoa</taxon>
        <taxon>Cnidaria</taxon>
        <taxon>Anthozoa</taxon>
        <taxon>Hexacorallia</taxon>
        <taxon>Actiniaria</taxon>
        <taxon>Actiniidae</taxon>
        <taxon>Actinia</taxon>
    </lineage>
</organism>
<keyword evidence="9" id="KW-0408">Iron</keyword>
<dbReference type="GO" id="GO:0050313">
    <property type="term" value="F:sulfur dioxygenase activity"/>
    <property type="evidence" value="ECO:0007669"/>
    <property type="project" value="UniProtKB-EC"/>
</dbReference>
<dbReference type="InterPro" id="IPR051682">
    <property type="entry name" value="Mito_Persulfide_Diox"/>
</dbReference>
<evidence type="ECO:0000256" key="1">
    <source>
        <dbReference type="ARBA" id="ARBA00001954"/>
    </source>
</evidence>
<keyword evidence="8" id="KW-0560">Oxidoreductase</keyword>
<evidence type="ECO:0000256" key="15">
    <source>
        <dbReference type="ARBA" id="ARBA00077964"/>
    </source>
</evidence>
<comment type="catalytic activity">
    <reaction evidence="11">
        <text>S-sulfanylglutathione + O2 + H2O = sulfite + glutathione + 2 H(+)</text>
        <dbReference type="Rhea" id="RHEA:12981"/>
        <dbReference type="ChEBI" id="CHEBI:15377"/>
        <dbReference type="ChEBI" id="CHEBI:15378"/>
        <dbReference type="ChEBI" id="CHEBI:15379"/>
        <dbReference type="ChEBI" id="CHEBI:17359"/>
        <dbReference type="ChEBI" id="CHEBI:57925"/>
        <dbReference type="ChEBI" id="CHEBI:58905"/>
        <dbReference type="EC" id="1.13.11.18"/>
    </reaction>
</comment>
<dbReference type="EC" id="1.13.11.18" evidence="13"/>
<evidence type="ECO:0000256" key="11">
    <source>
        <dbReference type="ARBA" id="ARBA00050990"/>
    </source>
</evidence>
<evidence type="ECO:0000256" key="2">
    <source>
        <dbReference type="ARBA" id="ARBA00004173"/>
    </source>
</evidence>
<keyword evidence="7" id="KW-0007">Acetylation</keyword>
<comment type="subcellular location">
    <subcellularLocation>
        <location evidence="2">Mitochondrion</location>
    </subcellularLocation>
</comment>
<gene>
    <name evidence="18" type="primary">LOC116292690</name>
</gene>
<dbReference type="GO" id="GO:0046872">
    <property type="term" value="F:metal ion binding"/>
    <property type="evidence" value="ECO:0007669"/>
    <property type="project" value="UniProtKB-KW"/>
</dbReference>
<accession>A0A6P8HJ79</accession>
<comment type="similarity">
    <text evidence="3">Belongs to the metallo-beta-lactamase superfamily. Glyoxalase II family.</text>
</comment>
<keyword evidence="5" id="KW-0809">Transit peptide</keyword>
<dbReference type="Gene3D" id="3.60.15.10">
    <property type="entry name" value="Ribonuclease Z/Hydroxyacylglutathione hydrolase-like"/>
    <property type="match status" value="1"/>
</dbReference>
<keyword evidence="10" id="KW-0496">Mitochondrion</keyword>
<dbReference type="GeneID" id="116292690"/>
<dbReference type="Pfam" id="PF00753">
    <property type="entry name" value="Lactamase_B"/>
    <property type="match status" value="1"/>
</dbReference>
<evidence type="ECO:0000256" key="12">
    <source>
        <dbReference type="ARBA" id="ARBA00065219"/>
    </source>
</evidence>
<dbReference type="PANTHER" id="PTHR43084:SF1">
    <property type="entry name" value="PERSULFIDE DIOXYGENASE ETHE1, MITOCHONDRIAL"/>
    <property type="match status" value="1"/>
</dbReference>
<dbReference type="PANTHER" id="PTHR43084">
    <property type="entry name" value="PERSULFIDE DIOXYGENASE ETHE1"/>
    <property type="match status" value="1"/>
</dbReference>
<name>A0A6P8HJ79_ACTTE</name>
<evidence type="ECO:0000313" key="17">
    <source>
        <dbReference type="Proteomes" id="UP000515163"/>
    </source>
</evidence>
<dbReference type="GO" id="GO:0006749">
    <property type="term" value="P:glutathione metabolic process"/>
    <property type="evidence" value="ECO:0007669"/>
    <property type="project" value="InterPro"/>
</dbReference>
<dbReference type="GO" id="GO:0005739">
    <property type="term" value="C:mitochondrion"/>
    <property type="evidence" value="ECO:0007669"/>
    <property type="project" value="UniProtKB-SubCell"/>
</dbReference>
<evidence type="ECO:0000256" key="9">
    <source>
        <dbReference type="ARBA" id="ARBA00023004"/>
    </source>
</evidence>
<evidence type="ECO:0000256" key="8">
    <source>
        <dbReference type="ARBA" id="ARBA00023002"/>
    </source>
</evidence>
<sequence>MAGRRCGLILRQLFDGESCTYTYLLGCANTRKAVIIDPVDTKVSRDAKIISELKLDLEYAINTHVHADHITGSGFLKGLVGCKTVISEASKAKSDIHLKDGDILTFGNRELEARATPGHTYGCMTFVDHGSKMTFTGDSLLIRACGRTDFQQGDSTVLYQSIHDQILTLPDDYQIYPGHDYRGMTVSTVGEEKEYNPRLTLKLNDFIQVMSTLGLAAPRKIVESIPMNMLDGVGQIDDHKHLRMDHSDE</sequence>
<keyword evidence="4" id="KW-0479">Metal-binding</keyword>
<evidence type="ECO:0000256" key="4">
    <source>
        <dbReference type="ARBA" id="ARBA00022723"/>
    </source>
</evidence>
<evidence type="ECO:0000256" key="5">
    <source>
        <dbReference type="ARBA" id="ARBA00022946"/>
    </source>
</evidence>
<dbReference type="InterPro" id="IPR001279">
    <property type="entry name" value="Metallo-B-lactamas"/>
</dbReference>